<accession>A0A6N8ITR2</accession>
<sequence>MTAILGAWWCGLASHSSTSSPAPSWRCPGSAIRPRDAIARAVPATGWWSRLWAGRARDVIRVEIQRGGATVRIEWPLQAAPDCSAWLQQALRDLQPAS</sequence>
<proteinExistence type="predicted"/>
<comment type="caution">
    <text evidence="1">The sequence shown here is derived from an EMBL/GenBank/DDBJ whole genome shotgun (WGS) entry which is preliminary data.</text>
</comment>
<name>A0A6N8ITR2_9BURK</name>
<dbReference type="AlphaFoldDB" id="A0A6N8ITR2"/>
<dbReference type="RefSeq" id="WP_157397866.1">
    <property type="nucleotide sequence ID" value="NZ_WSEL01000003.1"/>
</dbReference>
<dbReference type="EMBL" id="WSEL01000003">
    <property type="protein sequence ID" value="MVQ29915.1"/>
    <property type="molecule type" value="Genomic_DNA"/>
</dbReference>
<organism evidence="1 2">
    <name type="scientific">Ramlibacter pinisoli</name>
    <dbReference type="NCBI Taxonomy" id="2682844"/>
    <lineage>
        <taxon>Bacteria</taxon>
        <taxon>Pseudomonadati</taxon>
        <taxon>Pseudomonadota</taxon>
        <taxon>Betaproteobacteria</taxon>
        <taxon>Burkholderiales</taxon>
        <taxon>Comamonadaceae</taxon>
        <taxon>Ramlibacter</taxon>
    </lineage>
</organism>
<evidence type="ECO:0000313" key="2">
    <source>
        <dbReference type="Proteomes" id="UP000469385"/>
    </source>
</evidence>
<keyword evidence="2" id="KW-1185">Reference proteome</keyword>
<protein>
    <submittedName>
        <fullName evidence="1">Uncharacterized protein</fullName>
    </submittedName>
</protein>
<dbReference type="Proteomes" id="UP000469385">
    <property type="component" value="Unassembled WGS sequence"/>
</dbReference>
<reference evidence="1 2" key="1">
    <citation type="submission" date="2019-12" db="EMBL/GenBank/DDBJ databases">
        <authorList>
            <person name="Huq M.A."/>
        </authorList>
    </citation>
    <scope>NUCLEOTIDE SEQUENCE [LARGE SCALE GENOMIC DNA]</scope>
    <source>
        <strain evidence="1 2">MAH-25</strain>
    </source>
</reference>
<gene>
    <name evidence="1" type="ORF">GON04_10675</name>
</gene>
<evidence type="ECO:0000313" key="1">
    <source>
        <dbReference type="EMBL" id="MVQ29915.1"/>
    </source>
</evidence>